<reference evidence="1" key="2">
    <citation type="submission" date="2012-12" db="EMBL/GenBank/DDBJ databases">
        <authorList>
            <person name="Lang B.F."/>
        </authorList>
    </citation>
    <scope>NUCLEOTIDE SEQUENCE</scope>
    <source>
        <strain evidence="1">ATCC 30864</strain>
    </source>
</reference>
<organism evidence="1">
    <name type="scientific">Capsaspora owczarzaki</name>
    <dbReference type="NCBI Taxonomy" id="192875"/>
    <lineage>
        <taxon>Eukaryota</taxon>
        <taxon>Filasterea</taxon>
        <taxon>Capsaspora</taxon>
    </lineage>
</organism>
<dbReference type="Gene3D" id="3.90.930.12">
    <property type="entry name" value="Ribosomal protein L6, alpha-beta domain"/>
    <property type="match status" value="1"/>
</dbReference>
<dbReference type="GO" id="GO:0019843">
    <property type="term" value="F:rRNA binding"/>
    <property type="evidence" value="ECO:0007669"/>
    <property type="project" value="InterPro"/>
</dbReference>
<keyword evidence="1" id="KW-0689">Ribosomal protein</keyword>
<dbReference type="GO" id="GO:0005840">
    <property type="term" value="C:ribosome"/>
    <property type="evidence" value="ECO:0007669"/>
    <property type="project" value="UniProtKB-KW"/>
</dbReference>
<dbReference type="AlphaFoldDB" id="M1KF86"/>
<evidence type="ECO:0000313" key="1">
    <source>
        <dbReference type="EMBL" id="AGE93590.1"/>
    </source>
</evidence>
<gene>
    <name evidence="1" type="primary">rpl6</name>
</gene>
<accession>M1KF86</accession>
<keyword evidence="1" id="KW-0496">Mitochondrion</keyword>
<reference evidence="1" key="1">
    <citation type="journal article" date="2008" name="Mol. Biol. Evol.">
        <title>A phylogenomic investigation into the origin of metazoa.</title>
        <authorList>
            <person name="Ruiz-Trillo I."/>
            <person name="Roger A.J."/>
            <person name="Burger G."/>
            <person name="Gray M.W."/>
            <person name="Lang B.F."/>
        </authorList>
    </citation>
    <scope>NUCLEOTIDE SEQUENCE</scope>
    <source>
        <strain evidence="1">ATCC 30864</strain>
    </source>
</reference>
<sequence>MLSEGATSTYVLVSTLEESSIVDKLVTKLNNLDKTFSVKIKVTGTALKIEKINKEEIKEEQIKIGSHRYELKPLGIDEKELTNKWKISKISKHAQIPTFLNKAKSNLWWQLLQIEQGIKDPVLQIAAKKEIKGTFAKVVTDQIQTNLQKNMIKENFVTFKSGLNEISLCLISDQVQVTSQSGYHELISKNKDLVKKIGNDFVKLKPREPYKGKGIGFLKAPFKLKQRKKK</sequence>
<dbReference type="EMBL" id="KC573038">
    <property type="protein sequence ID" value="AGE93590.1"/>
    <property type="molecule type" value="Genomic_DNA"/>
</dbReference>
<keyword evidence="1" id="KW-0687">Ribonucleoprotein</keyword>
<dbReference type="InterPro" id="IPR036789">
    <property type="entry name" value="Ribosomal_uL6-like_a/b-dom_sf"/>
</dbReference>
<dbReference type="SUPFAM" id="SSF56053">
    <property type="entry name" value="Ribosomal protein L6"/>
    <property type="match status" value="1"/>
</dbReference>
<protein>
    <submittedName>
        <fullName evidence="1">Ribosomal protein L6</fullName>
    </submittedName>
</protein>
<dbReference type="GO" id="GO:0006412">
    <property type="term" value="P:translation"/>
    <property type="evidence" value="ECO:0007669"/>
    <property type="project" value="InterPro"/>
</dbReference>
<name>M1KF86_9EUKA</name>
<dbReference type="GO" id="GO:0003735">
    <property type="term" value="F:structural constituent of ribosome"/>
    <property type="evidence" value="ECO:0007669"/>
    <property type="project" value="InterPro"/>
</dbReference>
<proteinExistence type="predicted"/>
<geneLocation type="mitochondrion" evidence="1"/>